<evidence type="ECO:0000313" key="2">
    <source>
        <dbReference type="Proteomes" id="UP000092086"/>
    </source>
</evidence>
<protein>
    <recommendedName>
        <fullName evidence="3">KTSC domain-containing protein</fullName>
    </recommendedName>
</protein>
<accession>A0ABD6NUD3</accession>
<comment type="caution">
    <text evidence="1">The sequence shown here is derived from an EMBL/GenBank/DDBJ whole genome shotgun (WGS) entry which is preliminary data.</text>
</comment>
<dbReference type="Proteomes" id="UP000092086">
    <property type="component" value="Unassembled WGS sequence"/>
</dbReference>
<sequence>MMGHIREKGLTKGYEENAERIRLRGLTATATKSDVDERVNVAIEGPGTKFVYSVPHDALTGFNPRRAWQFAALTNYEARLQNRSP</sequence>
<name>A0ABD6NUD3_9MYCO</name>
<proteinExistence type="predicted"/>
<gene>
    <name evidence="1" type="ORF">A5672_04390</name>
</gene>
<dbReference type="EMBL" id="LZIT01000327">
    <property type="protein sequence ID" value="OBG28127.1"/>
    <property type="molecule type" value="Genomic_DNA"/>
</dbReference>
<dbReference type="RefSeq" id="WP_067319314.1">
    <property type="nucleotide sequence ID" value="NZ_LZIT01000327.1"/>
</dbReference>
<evidence type="ECO:0008006" key="3">
    <source>
        <dbReference type="Google" id="ProtNLM"/>
    </source>
</evidence>
<reference evidence="1 2" key="1">
    <citation type="submission" date="2016-06" db="EMBL/GenBank/DDBJ databases">
        <authorList>
            <person name="Sutton G."/>
            <person name="Brinkac L."/>
            <person name="Sanka R."/>
            <person name="Adams M."/>
            <person name="Lau E."/>
            <person name="Sam S."/>
            <person name="Sreng N."/>
            <person name="Him V."/>
            <person name="Kerleguer A."/>
            <person name="Cheng S."/>
        </authorList>
    </citation>
    <scope>NUCLEOTIDE SEQUENCE [LARGE SCALE GENOMIC DNA]</scope>
    <source>
        <strain evidence="1 2">E2978</strain>
    </source>
</reference>
<organism evidence="1 2">
    <name type="scientific">Mycobacterium alsense</name>
    <dbReference type="NCBI Taxonomy" id="324058"/>
    <lineage>
        <taxon>Bacteria</taxon>
        <taxon>Bacillati</taxon>
        <taxon>Actinomycetota</taxon>
        <taxon>Actinomycetes</taxon>
        <taxon>Mycobacteriales</taxon>
        <taxon>Mycobacteriaceae</taxon>
        <taxon>Mycobacterium</taxon>
    </lineage>
</organism>
<dbReference type="AlphaFoldDB" id="A0ABD6NUD3"/>
<evidence type="ECO:0000313" key="1">
    <source>
        <dbReference type="EMBL" id="OBG28127.1"/>
    </source>
</evidence>